<feature type="repeat" description="WD" evidence="10">
    <location>
        <begin position="429"/>
        <end position="470"/>
    </location>
</feature>
<keyword evidence="2" id="KW-0963">Cytoplasm</keyword>
<dbReference type="PROSITE" id="PS50082">
    <property type="entry name" value="WD_REPEATS_2"/>
    <property type="match status" value="1"/>
</dbReference>
<dbReference type="GO" id="GO:0060271">
    <property type="term" value="P:cilium assembly"/>
    <property type="evidence" value="ECO:0007669"/>
    <property type="project" value="TreeGrafter"/>
</dbReference>
<evidence type="ECO:0000256" key="1">
    <source>
        <dbReference type="ARBA" id="ARBA00004430"/>
    </source>
</evidence>
<evidence type="ECO:0000256" key="11">
    <source>
        <dbReference type="SAM" id="Coils"/>
    </source>
</evidence>
<feature type="compositionally biased region" description="Acidic residues" evidence="12">
    <location>
        <begin position="999"/>
        <end position="1010"/>
    </location>
</feature>
<evidence type="ECO:0000256" key="3">
    <source>
        <dbReference type="ARBA" id="ARBA00022574"/>
    </source>
</evidence>
<evidence type="ECO:0000313" key="13">
    <source>
        <dbReference type="EMBL" id="TPX62671.1"/>
    </source>
</evidence>
<proteinExistence type="inferred from homology"/>
<keyword evidence="6" id="KW-0206">Cytoskeleton</keyword>
<evidence type="ECO:0000256" key="2">
    <source>
        <dbReference type="ARBA" id="ARBA00022490"/>
    </source>
</evidence>
<dbReference type="InterPro" id="IPR015943">
    <property type="entry name" value="WD40/YVTN_repeat-like_dom_sf"/>
</dbReference>
<dbReference type="STRING" id="109895.A0A507EFQ7"/>
<evidence type="ECO:0000256" key="8">
    <source>
        <dbReference type="ARBA" id="ARBA00023605"/>
    </source>
</evidence>
<feature type="coiled-coil region" evidence="11">
    <location>
        <begin position="1309"/>
        <end position="1347"/>
    </location>
</feature>
<dbReference type="SMART" id="SM00320">
    <property type="entry name" value="WD40"/>
    <property type="match status" value="7"/>
</dbReference>
<dbReference type="GO" id="GO:0005930">
    <property type="term" value="C:axoneme"/>
    <property type="evidence" value="ECO:0007669"/>
    <property type="project" value="UniProtKB-SubCell"/>
</dbReference>
<name>A0A507EFQ7_9FUNG</name>
<evidence type="ECO:0000256" key="5">
    <source>
        <dbReference type="ARBA" id="ARBA00023054"/>
    </source>
</evidence>
<dbReference type="Pfam" id="PF25828">
    <property type="entry name" value="CC_Cfap43"/>
    <property type="match status" value="2"/>
</dbReference>
<comment type="similarity">
    <text evidence="8">Belongs to the CFAP43 family.</text>
</comment>
<evidence type="ECO:0000256" key="12">
    <source>
        <dbReference type="SAM" id="MobiDB-lite"/>
    </source>
</evidence>
<reference evidence="13 14" key="1">
    <citation type="journal article" date="2019" name="Sci. Rep.">
        <title>Comparative genomics of chytrid fungi reveal insights into the obligate biotrophic and pathogenic lifestyle of Synchytrium endobioticum.</title>
        <authorList>
            <person name="van de Vossenberg B.T.L.H."/>
            <person name="Warris S."/>
            <person name="Nguyen H.D.T."/>
            <person name="van Gent-Pelzer M.P.E."/>
            <person name="Joly D.L."/>
            <person name="van de Geest H.C."/>
            <person name="Bonants P.J.M."/>
            <person name="Smith D.S."/>
            <person name="Levesque C.A."/>
            <person name="van der Lee T.A.J."/>
        </authorList>
    </citation>
    <scope>NUCLEOTIDE SEQUENCE [LARGE SCALE GENOMIC DNA]</scope>
    <source>
        <strain evidence="13 14">CBS 809.83</strain>
    </source>
</reference>
<dbReference type="Gene3D" id="2.130.10.10">
    <property type="entry name" value="YVTN repeat-like/Quinoprotein amine dehydrogenase"/>
    <property type="match status" value="3"/>
</dbReference>
<keyword evidence="3 10" id="KW-0853">WD repeat</keyword>
<feature type="region of interest" description="Disordered" evidence="12">
    <location>
        <begin position="278"/>
        <end position="299"/>
    </location>
</feature>
<comment type="subcellular location">
    <subcellularLocation>
        <location evidence="1">Cytoplasm</location>
        <location evidence="1">Cytoskeleton</location>
        <location evidence="1">Cilium axoneme</location>
    </subcellularLocation>
</comment>
<feature type="region of interest" description="Disordered" evidence="12">
    <location>
        <begin position="575"/>
        <end position="601"/>
    </location>
</feature>
<keyword evidence="5 11" id="KW-0175">Coiled coil</keyword>
<feature type="region of interest" description="Disordered" evidence="12">
    <location>
        <begin position="1379"/>
        <end position="1455"/>
    </location>
</feature>
<organism evidence="13 14">
    <name type="scientific">Powellomyces hirtus</name>
    <dbReference type="NCBI Taxonomy" id="109895"/>
    <lineage>
        <taxon>Eukaryota</taxon>
        <taxon>Fungi</taxon>
        <taxon>Fungi incertae sedis</taxon>
        <taxon>Chytridiomycota</taxon>
        <taxon>Chytridiomycota incertae sedis</taxon>
        <taxon>Chytridiomycetes</taxon>
        <taxon>Spizellomycetales</taxon>
        <taxon>Powellomycetaceae</taxon>
        <taxon>Powellomyces</taxon>
    </lineage>
</organism>
<keyword evidence="4" id="KW-0677">Repeat</keyword>
<dbReference type="PANTHER" id="PTHR14885:SF1">
    <property type="entry name" value="CILIA- AND FLAGELLA-ASSOCIATED PROTEIN 43"/>
    <property type="match status" value="1"/>
</dbReference>
<keyword evidence="7" id="KW-0966">Cell projection</keyword>
<dbReference type="InterPro" id="IPR001680">
    <property type="entry name" value="WD40_rpt"/>
</dbReference>
<comment type="caution">
    <text evidence="13">The sequence shown here is derived from an EMBL/GenBank/DDBJ whole genome shotgun (WGS) entry which is preliminary data.</text>
</comment>
<feature type="coiled-coil region" evidence="11">
    <location>
        <begin position="1661"/>
        <end position="1695"/>
    </location>
</feature>
<feature type="compositionally biased region" description="Polar residues" evidence="12">
    <location>
        <begin position="1432"/>
        <end position="1442"/>
    </location>
</feature>
<dbReference type="PANTHER" id="PTHR14885">
    <property type="entry name" value="CILIA- AND FLAGELLA-ASSOCIATED PROTEIN 43-RELATED"/>
    <property type="match status" value="1"/>
</dbReference>
<dbReference type="InterPro" id="IPR036322">
    <property type="entry name" value="WD40_repeat_dom_sf"/>
</dbReference>
<dbReference type="EMBL" id="QEAQ01000002">
    <property type="protein sequence ID" value="TPX62671.1"/>
    <property type="molecule type" value="Genomic_DNA"/>
</dbReference>
<gene>
    <name evidence="13" type="ORF">PhCBS80983_g00304</name>
</gene>
<feature type="region of interest" description="Disordered" evidence="12">
    <location>
        <begin position="809"/>
        <end position="848"/>
    </location>
</feature>
<dbReference type="SUPFAM" id="SSF50978">
    <property type="entry name" value="WD40 repeat-like"/>
    <property type="match status" value="2"/>
</dbReference>
<evidence type="ECO:0000256" key="6">
    <source>
        <dbReference type="ARBA" id="ARBA00023212"/>
    </source>
</evidence>
<feature type="compositionally biased region" description="Low complexity" evidence="12">
    <location>
        <begin position="821"/>
        <end position="836"/>
    </location>
</feature>
<evidence type="ECO:0000256" key="10">
    <source>
        <dbReference type="PROSITE-ProRule" id="PRU00221"/>
    </source>
</evidence>
<feature type="region of interest" description="Disordered" evidence="12">
    <location>
        <begin position="991"/>
        <end position="1022"/>
    </location>
</feature>
<feature type="coiled-coil region" evidence="11">
    <location>
        <begin position="1212"/>
        <end position="1250"/>
    </location>
</feature>
<dbReference type="Proteomes" id="UP000318582">
    <property type="component" value="Unassembled WGS sequence"/>
</dbReference>
<protein>
    <recommendedName>
        <fullName evidence="9">Cilia- and flagella-associated protein 43</fullName>
    </recommendedName>
</protein>
<evidence type="ECO:0000313" key="14">
    <source>
        <dbReference type="Proteomes" id="UP000318582"/>
    </source>
</evidence>
<accession>A0A507EFQ7</accession>
<evidence type="ECO:0000256" key="7">
    <source>
        <dbReference type="ARBA" id="ARBA00023273"/>
    </source>
</evidence>
<evidence type="ECO:0000256" key="4">
    <source>
        <dbReference type="ARBA" id="ARBA00022737"/>
    </source>
</evidence>
<keyword evidence="14" id="KW-1185">Reference proteome</keyword>
<dbReference type="Pfam" id="PF00400">
    <property type="entry name" value="WD40"/>
    <property type="match status" value="1"/>
</dbReference>
<sequence length="1785" mass="194906">MPTGLYGELELNKSAGHTPLSAAQFLTSTIVAYISGNCINFLDSAAAKDDAIGQPSDGDGTSEDGSGKAAAAELRPVIAATQITAFALFRRDSIVAYAERDSTALKVVKWPSGALMGGGAGKMEAFKDLSTTSLAFSPDGQYLASMGSLPSFTLTIWDWRSNTVVCQASPGASAEFVTFDPLDSRRLCTSGGDGGIKFWRIETGWKRSRLRLVAGKSLPQSDNAPLAGVAAAPQVATHHAWTIDEQILCATTSGNEMVHYDPNSGDCRVFISAEEEADSPVTHGDGEAEDGSPAPPPSTFGPGQIACIAVAKEGLYIGGEDGVLRIFSFNKSSVTKVIPVEQGKRMVRLEFSPDHRSLLMQCAGGELFLHRVGSDRASELLHTPRLSLLAVHGPTSTLVTASEGHLSLYELDPDLQRTDKMRHIARIDVSGGSAHITCLATSPYAQVVVAGTSGGCVGMWDFSQRKLVLFHRVWNTSVDMLSFDSAGRYLAAVSSTDPRIALFDVFQKFRYLGHIHVAAPNTYAFEKISACAWTLDENAGLVYMFILASLSTNPSFIHRFAIPLDASSILSKSPEDGSWVDPSNGEQGAEGATSKSVEAPPGEIPRSVVPLLVYRIEDRLLDMTIVPSHLSAGRESFYVVSADGMLKAYEGPQAGTVAAVAASGGDAAGRPAPEVVVLGNPSYSSKEVDRPITGVHLHTATSWLTTFSSDGTLTFRTLLEPDKVLRVYAHDPFQGGVFDLAATANCRVVVSAGRDGLIRLWEWKYSTVGKRAAQEVGAVVDRLLEAGEGVLSVVGDHLAKLHSIQEPDPKAAPLLGTQGGAAPASASHSATAAAAAPEGFDPRDSVTSQPAAGLHARLAALRERLLRAISKNENLPQLERLDHEDFILDREERERLLVEAAGTVDGIRKSVEEEWLARRVIGNRIKQECWDSMSTIGQSILSFHADPLTGTRTTVTNYPIRRQSPSEIEHVQRVMMLRKVQMAVNVATAKKKPVKEAEIGDEGENSGDETEPSKPSAKTGDIVANAPVTDVSGLPSSDSASLLFSPFELTTNDRRRIQCVLLAHQVHLLKTAFNERFLEVAQLKRDEIGRIEERGERARGIMDDLGWTGSERIDIARPTLHDDEVPERVVEVRDDEIAVERFLGAEEQARLAEKQRLEAERARAAAVDNFRDRALTQMMNNSLADRSSEDEGFKAVVLQPGFMSTKPVGDWSDEERKIAKEYEKKLAVQKEEMEKARKALETELKKLLAGISELCDTFDATTLRSGLFKQKLATDTTIYTYELQLIKLNSALVYAEEDESKEAVINQALEECKAEKAMYASEIPELKKDLERIRDEHEAAVKRDKEVDRSFKKEFGAPGCEAWWEACWRLYRRSGAGEEEEGNKTAGVDLNPFTHHPATHPGHQGPAAHLRDSRPDSPGHGGMGPSVVANAQAPSGSTTQAPTLPPPLVALNPGVDAPEGLPAEIFQKLNDYINRKHQTATDVYVTYTSLHQQQTTITELIQHSTALAARTATLHAQLSEFQTFRFNQTYDLEICLGGLKQGQVEVVQSPVVTDYSGAVLVGREAVERLNEVICGLGKAKVDALNEMKEYRRGIHALEWETKTLDFSSETLLHKTRDIQLLRVTKHMQEYIRGGDERKQTAEIAALEKRGEYSIKAHLHNISEKRKGMDKIRRQVQEKRRENEHLDKKLAGLLEDVMERRKVRRSGGAGSDEESTALAPGAEPPLPHKSSGSPKAAQIALSSIHARRRLIDLARSQAQDIAILREEVERLRLRTYPAFPARRSEF</sequence>
<evidence type="ECO:0000256" key="9">
    <source>
        <dbReference type="ARBA" id="ARBA00023662"/>
    </source>
</evidence>
<feature type="region of interest" description="Disordered" evidence="12">
    <location>
        <begin position="1700"/>
        <end position="1737"/>
    </location>
</feature>